<dbReference type="SMART" id="SM00827">
    <property type="entry name" value="PKS_AT"/>
    <property type="match status" value="1"/>
</dbReference>
<dbReference type="InterPro" id="IPR020841">
    <property type="entry name" value="PKS_Beta-ketoAc_synthase_dom"/>
</dbReference>
<keyword evidence="4" id="KW-0597">Phosphoprotein</keyword>
<dbReference type="RefSeq" id="WP_252582744.1">
    <property type="nucleotide sequence ID" value="NZ_CP071528.1"/>
</dbReference>
<evidence type="ECO:0000313" key="11">
    <source>
        <dbReference type="EMBL" id="USQ15511.1"/>
    </source>
</evidence>
<dbReference type="SMART" id="SM00822">
    <property type="entry name" value="PKS_KR"/>
    <property type="match status" value="1"/>
</dbReference>
<feature type="domain" description="Carrier" evidence="8">
    <location>
        <begin position="591"/>
        <end position="669"/>
    </location>
</feature>
<evidence type="ECO:0000256" key="7">
    <source>
        <dbReference type="ARBA" id="ARBA00023098"/>
    </source>
</evidence>
<evidence type="ECO:0000313" key="10">
    <source>
        <dbReference type="EMBL" id="USQ15492.1"/>
    </source>
</evidence>
<dbReference type="Pfam" id="PF02801">
    <property type="entry name" value="Ketoacyl-synt_C"/>
    <property type="match status" value="1"/>
</dbReference>
<dbReference type="SUPFAM" id="SSF51735">
    <property type="entry name" value="NAD(P)-binding Rossmann-fold domains"/>
    <property type="match status" value="1"/>
</dbReference>
<dbReference type="SUPFAM" id="SSF55048">
    <property type="entry name" value="Probable ACP-binding domain of malonyl-CoA ACP transacylase"/>
    <property type="match status" value="1"/>
</dbReference>
<keyword evidence="12" id="KW-1185">Reference proteome</keyword>
<dbReference type="Pfam" id="PF00550">
    <property type="entry name" value="PP-binding"/>
    <property type="match status" value="2"/>
</dbReference>
<dbReference type="Gene3D" id="3.30.559.30">
    <property type="entry name" value="Nonribosomal peptide synthetase, condensation domain"/>
    <property type="match status" value="2"/>
</dbReference>
<keyword evidence="6" id="KW-0276">Fatty acid metabolism</keyword>
<dbReference type="SUPFAM" id="SSF56801">
    <property type="entry name" value="Acetyl-CoA synthetase-like"/>
    <property type="match status" value="1"/>
</dbReference>
<dbReference type="Gene3D" id="3.30.70.3290">
    <property type="match status" value="1"/>
</dbReference>
<evidence type="ECO:0000256" key="1">
    <source>
        <dbReference type="ARBA" id="ARBA00005194"/>
    </source>
</evidence>
<dbReference type="PANTHER" id="PTHR43775">
    <property type="entry name" value="FATTY ACID SYNTHASE"/>
    <property type="match status" value="1"/>
</dbReference>
<dbReference type="SMART" id="SM00823">
    <property type="entry name" value="PKS_PP"/>
    <property type="match status" value="2"/>
</dbReference>
<dbReference type="InterPro" id="IPR040097">
    <property type="entry name" value="FAAL/FAAC"/>
</dbReference>
<name>A0ABY4YDA0_9GAMM</name>
<accession>A0ABY4YDA0</accession>
<protein>
    <submittedName>
        <fullName evidence="11">SDR family NAD(P)-dependent oxidoreductase</fullName>
    </submittedName>
</protein>
<dbReference type="InterPro" id="IPR020806">
    <property type="entry name" value="PKS_PP-bd"/>
</dbReference>
<keyword evidence="5" id="KW-0808">Transferase</keyword>
<dbReference type="InterPro" id="IPR050091">
    <property type="entry name" value="PKS_NRPS_Biosynth_Enz"/>
</dbReference>
<dbReference type="InterPro" id="IPR000873">
    <property type="entry name" value="AMP-dep_synth/lig_dom"/>
</dbReference>
<organism evidence="11 12">
    <name type="scientific">Legionella lytica</name>
    <dbReference type="NCBI Taxonomy" id="96232"/>
    <lineage>
        <taxon>Bacteria</taxon>
        <taxon>Pseudomonadati</taxon>
        <taxon>Pseudomonadota</taxon>
        <taxon>Gammaproteobacteria</taxon>
        <taxon>Legionellales</taxon>
        <taxon>Legionellaceae</taxon>
        <taxon>Legionella</taxon>
    </lineage>
</organism>
<dbReference type="PANTHER" id="PTHR43775:SF37">
    <property type="entry name" value="SI:DKEY-61P9.11"/>
    <property type="match status" value="1"/>
</dbReference>
<feature type="domain" description="Carrier" evidence="8">
    <location>
        <begin position="2001"/>
        <end position="2076"/>
    </location>
</feature>
<dbReference type="Pfam" id="PF00109">
    <property type="entry name" value="ketoacyl-synt"/>
    <property type="match status" value="1"/>
</dbReference>
<dbReference type="Pfam" id="PF08659">
    <property type="entry name" value="KR"/>
    <property type="match status" value="1"/>
</dbReference>
<dbReference type="Pfam" id="PF23024">
    <property type="entry name" value="AMP-dom_DIP2-like"/>
    <property type="match status" value="1"/>
</dbReference>
<dbReference type="SUPFAM" id="SSF52151">
    <property type="entry name" value="FabD/lysophospholipase-like"/>
    <property type="match status" value="1"/>
</dbReference>
<dbReference type="InterPro" id="IPR001242">
    <property type="entry name" value="Condensation_dom"/>
</dbReference>
<dbReference type="Proteomes" id="UP001057474">
    <property type="component" value="Plasmid pLlyPCM2298_2"/>
</dbReference>
<dbReference type="InterPro" id="IPR013968">
    <property type="entry name" value="PKS_KR"/>
</dbReference>
<dbReference type="Gene3D" id="3.30.559.10">
    <property type="entry name" value="Chloramphenicol acetyltransferase-like domain"/>
    <property type="match status" value="2"/>
</dbReference>
<dbReference type="InterPro" id="IPR014030">
    <property type="entry name" value="Ketoacyl_synth_N"/>
</dbReference>
<reference evidence="11" key="1">
    <citation type="submission" date="2021-03" db="EMBL/GenBank/DDBJ databases">
        <title>Legionella lytica PCM 2298.</title>
        <authorList>
            <person name="Koper P."/>
        </authorList>
    </citation>
    <scope>NUCLEOTIDE SEQUENCE</scope>
    <source>
        <strain evidence="11">PCM 2298</strain>
        <plasmid evidence="10">pLlyPCM2298_1</plasmid>
        <plasmid evidence="11">pLlyPCM2298_2</plasmid>
    </source>
</reference>
<dbReference type="InterPro" id="IPR016035">
    <property type="entry name" value="Acyl_Trfase/lysoPLipase"/>
</dbReference>
<sequence length="2920" mass="329136">MSENNLLNIVFHYAQTQPQKIALKFLESDYQTSQELSYEQLGERVQSLAKKLVVLQAKSNQTMQKPILLLFDSSINYIVSFLSVLHSGNIAVTAYPPRQVRHLQRLFKIITDSSAQLILTTSAVKDYCDENKFEFPEGTTLICVDSLEQKPADLNIVLPKVDSEHIAFLQYTSGSTGSPKGVVVTHKNICANLELLEKYLGHESVSICVSWLPIFHDMGLIGNTLLPLYTGGTCVFMAPFTFLKRPFFWLDTMSKERGTYSMAPNFSYDLALKALTSKKSAVELDFSHLRCAVNGAEPIKPETIRHFEQTLAPYNLQKGTMKPGYGMAETTLCISVGMSKERMSRIDKTDLEKGIVTPTPTNNKPGTFVELVSCGPVPEEYLARIVDPNSLQVLPVNTVGELWVQGDSVASGYYKNPEKTNEIFGAFTADTHEGPFLRTGDLAFLDDKGHLTICGRVKDLIIINGRNIYPQDIEAICYQTDRALMPHCAAAFSITQDSGEACVLVAEAKAGLGDAKYREVIAKIKKAVLETTDVGLFDIVLIYPQKILKTSSGKIQRNACKQAYLNDEFPRLAWMGQHTEQVENTSTIHIDEIENKLVLWLKEWIAMQTDTPIDAIEVNGAFSEYGLTSIQLVTMMSELEKVVERPLDPWLAWECPNIHSLCAHLTHQASNTHHIESKDYEAIAIIGMDCRLPGKNYQDINGHDEFWQSLLKEEDSIEPIPTSHWDNRLYFDVKPDAKGKMYSGKGGFLNDVKCFDAKFFNISPREAEYLDPQQRLALTTTWHALEDAGLVESDLKGTHTGVYLGISTHDYDQLIQKQVPLTELGTYQATGTSFATSAGRIAYFLGTNGPCMAIDTACSSSLVCIHQASRALQAGDCELAIAGGVNLILSPESSIIFCKSGMLSPHNLCSTFDISADGYVRGEGCGIVVLKKLSDALRDGDRIHAVIYGSAVNQDGASNGLTAPNLAAQVDVITTALNLAHLKPEQITHIEAHGTGTELGDPIEWEGIRRSYAQERTNPLYVSSVKTRLGHLEAAAGVAGFIKTVLAIKYGQIPAHLNLHQLNPKLHLHDAMSIPLHCTPWKEEERYAGISAFGFSGTNAHIILGNTPTAEPKKEQINHPEHLWVVSAKEPKILQQYLQNYRTYGEQNSAIHFPSFCHQSLTQRTHFPYRAFISAKDQSSWLSALQQEQWHEGSIAKSNQLAWLFTGQGCLLPNVATSLYQTIPEFAAVLEQCCVIAQKWLPYDLRAMLLNTPEDVDINNTLYAQPTLFVYEYSLAQWYLHLGLKPNVLLGHSLGEYVAACIAGILTLHDALYLVCKRAVLISSLPISGGMLAINASASEVEQFISRFDDLVISLKNGPAQTVVSGTDAAILACENYCEGHGIRCKKVATSHAFHSPLMKPIVDEFAKIAAEVSYHPAKMAVVSNVTGELMYDGQITAEYWCAHMLQTVEFLQGIHTLVAHEVELCQEIGPKPILVAQAQMVHDFVIVPSVSEPENPWPGIMETLGTFYLRGVDIKWQQLNKHASFVHEELLKYPFGGKEYWLPKNGAFSSPNNEMWKTYLYREQWLKVDPHLPLISLKDEHVLLSGTTLVEPNSLFLCKTMSFLPAKKVVDRSHENILQQANWIVYFCQSEPEQLISETTSFTHFVQYLVQHYPDKPVLLLAENDSLVAPSLLALLKSVKQEYPLWPVHYLEFNLNDTDNNPMQFIGSKDANYWALRKEQELFYRQDISPVEAEHIDGERMISADYSYLVTGAGGDVGQALIESLSALGARHIIAIGRKEQDPTWSEKLVQQQIKGVKIKYYSCNIADYEELLQLLEKIPDDFPPLGMIVHAAGVAHDKPWQETTKEDIQEILGAKAIGAWNLHQVSLSHPLKAFITISSLSAVLGNQGQAAYATANAFLHALSTYRHQKNLPAQSLILGPVKNTGLFKRNELQLTSYLAEKGITPLLRSELQLIFQQQINEPNLIVNHFSREPSLIVAPLTALTDETSDDSVNARDHKLCTAEKILQIVEEVLKLSSGELSVTDNWFEFGMDSIMATQLIYKINHRYPNTRISAPDVFNHASAQELALKLNEQSKDSEQDKSVVHTAVYKSRSTFPLSLQQQEIWNFIQNSPQSLAYQVPMELAITGKLSVEKLQQAVTFVLKRHDILRCSFHEIVHQVNQHVHDDCALTLELFDNYDEQQVTDFFNMPFNLSKAPLLRTCLIRDGNDHYRWLLVFHHLICDGNTATSFIKEVIAHYENEQFEDEVVNYSDYVSWQWDQVLNRFDEEIETFWSQQLQGVSIDVPLATETKLPQEAGVIRANIPLTDMNSSLALIEQNKLSLSNYILANLFTMLFDKFKQDKQGIIVFFSGRENGDFATVFGDTSNDVLLVGARDTNIFSFAERLQQQIFSLHEKQYFHIPVFKELGLATPMISFDFQRSSDLNINTHLQIKALKSGNIQNHLWGDEPRLLSFKVLLKAQSLELSLKYRRDRIDESLANTLLDDWVNTLKTQEQNNTHFVKEKPLALYDASVMQSNLWPLFKGHPDRTPYYVPVFKEVDGVLEIDRLNQAINKVVSDTPALQVFFIEENGTLKWNFNPKANTEVCVINEKNLCQTIGGLLVDPIDITQAPLFRCYLVHCEDHEKSILLIRFHHIIADGVGAELFFKKLEDVYLAKNHTSEIHLQKNNYLHDHHQEAMLYESNKAEYNRYYSEMNQQLESLHFNKSPQTVNYVGGVVYKLLPQEDSERVHGFCRRHNISLYAFYFHVFCLALAEINKHNKIYISMVKSNRGRLNDPEMIGYYADSIPFLFEVKTDSGTTQALKNTQMQVLQLIERFQYPLRGEDAEHSKYLQPQFIFNQYNLEPSRGLLSCADYLIENLINLSGNKVGLWNYNRPEQFNLLIRSSHVNHMMGLVYDQTLSTEAEAELVLKYFKEKILSFL</sequence>
<dbReference type="InterPro" id="IPR036736">
    <property type="entry name" value="ACP-like_sf"/>
</dbReference>
<keyword evidence="3" id="KW-0596">Phosphopantetheine</keyword>
<dbReference type="Gene3D" id="3.40.47.10">
    <property type="match status" value="1"/>
</dbReference>
<gene>
    <name evidence="10" type="ORF">J2N86_14735</name>
    <name evidence="11" type="ORF">J2N86_15905</name>
</gene>
<dbReference type="SMART" id="SM00825">
    <property type="entry name" value="PKS_KS"/>
    <property type="match status" value="1"/>
</dbReference>
<dbReference type="EMBL" id="CP071529">
    <property type="protein sequence ID" value="USQ15511.1"/>
    <property type="molecule type" value="Genomic_DNA"/>
</dbReference>
<dbReference type="CDD" id="cd00833">
    <property type="entry name" value="PKS"/>
    <property type="match status" value="1"/>
</dbReference>
<evidence type="ECO:0000256" key="2">
    <source>
        <dbReference type="ARBA" id="ARBA00006484"/>
    </source>
</evidence>
<comment type="similarity">
    <text evidence="2">Belongs to the short-chain dehydrogenases/reductases (SDR) family.</text>
</comment>
<dbReference type="Gene3D" id="3.40.366.10">
    <property type="entry name" value="Malonyl-Coenzyme A Acyl Carrier Protein, domain 2"/>
    <property type="match status" value="1"/>
</dbReference>
<dbReference type="Proteomes" id="UP001057474">
    <property type="component" value="Plasmid pLlyPCM2298_1"/>
</dbReference>
<dbReference type="InterPro" id="IPR045851">
    <property type="entry name" value="AMP-bd_C_sf"/>
</dbReference>
<evidence type="ECO:0000256" key="3">
    <source>
        <dbReference type="ARBA" id="ARBA00022450"/>
    </source>
</evidence>
<dbReference type="InterPro" id="IPR032821">
    <property type="entry name" value="PKS_assoc"/>
</dbReference>
<dbReference type="InterPro" id="IPR001227">
    <property type="entry name" value="Ac_transferase_dom_sf"/>
</dbReference>
<dbReference type="EMBL" id="CP071528">
    <property type="protein sequence ID" value="USQ15492.1"/>
    <property type="molecule type" value="Genomic_DNA"/>
</dbReference>
<dbReference type="Pfam" id="PF16197">
    <property type="entry name" value="KAsynt_C_assoc"/>
    <property type="match status" value="1"/>
</dbReference>
<evidence type="ECO:0000256" key="6">
    <source>
        <dbReference type="ARBA" id="ARBA00022832"/>
    </source>
</evidence>
<dbReference type="InterPro" id="IPR014031">
    <property type="entry name" value="Ketoacyl_synth_C"/>
</dbReference>
<dbReference type="InterPro" id="IPR014043">
    <property type="entry name" value="Acyl_transferase_dom"/>
</dbReference>
<dbReference type="InterPro" id="IPR009081">
    <property type="entry name" value="PP-bd_ACP"/>
</dbReference>
<evidence type="ECO:0000256" key="4">
    <source>
        <dbReference type="ARBA" id="ARBA00022553"/>
    </source>
</evidence>
<dbReference type="SUPFAM" id="SSF52777">
    <property type="entry name" value="CoA-dependent acyltransferases"/>
    <property type="match status" value="4"/>
</dbReference>
<dbReference type="InterPro" id="IPR018201">
    <property type="entry name" value="Ketoacyl_synth_AS"/>
</dbReference>
<dbReference type="Gene3D" id="1.10.1200.10">
    <property type="entry name" value="ACP-like"/>
    <property type="match status" value="2"/>
</dbReference>
<dbReference type="Gene3D" id="3.30.300.30">
    <property type="match status" value="1"/>
</dbReference>
<dbReference type="Pfam" id="PF00501">
    <property type="entry name" value="AMP-binding"/>
    <property type="match status" value="1"/>
</dbReference>
<evidence type="ECO:0000256" key="5">
    <source>
        <dbReference type="ARBA" id="ARBA00022679"/>
    </source>
</evidence>
<dbReference type="InterPro" id="IPR036291">
    <property type="entry name" value="NAD(P)-bd_dom_sf"/>
</dbReference>
<feature type="domain" description="Ketosynthase family 3 (KS3)" evidence="9">
    <location>
        <begin position="680"/>
        <end position="1106"/>
    </location>
</feature>
<dbReference type="InterPro" id="IPR020845">
    <property type="entry name" value="AMP-binding_CS"/>
</dbReference>
<comment type="pathway">
    <text evidence="1">Lipid metabolism; fatty acid biosynthesis.</text>
</comment>
<dbReference type="InterPro" id="IPR057326">
    <property type="entry name" value="KR_dom"/>
</dbReference>
<dbReference type="InterPro" id="IPR016039">
    <property type="entry name" value="Thiolase-like"/>
</dbReference>
<evidence type="ECO:0000259" key="8">
    <source>
        <dbReference type="PROSITE" id="PS50075"/>
    </source>
</evidence>
<evidence type="ECO:0000313" key="12">
    <source>
        <dbReference type="Proteomes" id="UP001057474"/>
    </source>
</evidence>
<dbReference type="SUPFAM" id="SSF53901">
    <property type="entry name" value="Thiolase-like"/>
    <property type="match status" value="1"/>
</dbReference>
<dbReference type="InterPro" id="IPR042099">
    <property type="entry name" value="ANL_N_sf"/>
</dbReference>
<dbReference type="CDD" id="cd05931">
    <property type="entry name" value="FAAL"/>
    <property type="match status" value="1"/>
</dbReference>
<dbReference type="Gene3D" id="3.40.50.720">
    <property type="entry name" value="NAD(P)-binding Rossmann-like Domain"/>
    <property type="match status" value="1"/>
</dbReference>
<dbReference type="InterPro" id="IPR016036">
    <property type="entry name" value="Malonyl_transacylase_ACP-bd"/>
</dbReference>
<geneLocation type="plasmid" evidence="11 12">
    <name>pLlyPCM2298_2</name>
</geneLocation>
<dbReference type="Pfam" id="PF00668">
    <property type="entry name" value="Condensation"/>
    <property type="match status" value="2"/>
</dbReference>
<dbReference type="InterPro" id="IPR023213">
    <property type="entry name" value="CAT-like_dom_sf"/>
</dbReference>
<dbReference type="InterPro" id="IPR025110">
    <property type="entry name" value="AMP-bd_C"/>
</dbReference>
<keyword evidence="11" id="KW-0614">Plasmid</keyword>
<dbReference type="PROSITE" id="PS00455">
    <property type="entry name" value="AMP_BINDING"/>
    <property type="match status" value="1"/>
</dbReference>
<dbReference type="PROSITE" id="PS00606">
    <property type="entry name" value="KS3_1"/>
    <property type="match status" value="1"/>
</dbReference>
<geneLocation type="plasmid" evidence="10 12">
    <name>pLlyPCM2298_1</name>
</geneLocation>
<dbReference type="SUPFAM" id="SSF47336">
    <property type="entry name" value="ACP-like"/>
    <property type="match status" value="2"/>
</dbReference>
<dbReference type="Gene3D" id="3.40.50.12780">
    <property type="entry name" value="N-terminal domain of ligase-like"/>
    <property type="match status" value="1"/>
</dbReference>
<dbReference type="SMART" id="SM01294">
    <property type="entry name" value="PKS_PP_betabranch"/>
    <property type="match status" value="1"/>
</dbReference>
<keyword evidence="7" id="KW-0443">Lipid metabolism</keyword>
<proteinExistence type="inferred from homology"/>
<dbReference type="Pfam" id="PF00698">
    <property type="entry name" value="Acyl_transf_1"/>
    <property type="match status" value="1"/>
</dbReference>
<dbReference type="PROSITE" id="PS50075">
    <property type="entry name" value="CARRIER"/>
    <property type="match status" value="2"/>
</dbReference>
<evidence type="ECO:0000259" key="9">
    <source>
        <dbReference type="PROSITE" id="PS52004"/>
    </source>
</evidence>
<dbReference type="PROSITE" id="PS52004">
    <property type="entry name" value="KS3_2"/>
    <property type="match status" value="1"/>
</dbReference>